<dbReference type="EMBL" id="CAXAMM010006681">
    <property type="protein sequence ID" value="CAK9011960.1"/>
    <property type="molecule type" value="Genomic_DNA"/>
</dbReference>
<gene>
    <name evidence="2" type="ORF">SCF082_LOCUS11319</name>
</gene>
<accession>A0ABP0JCE0</accession>
<sequence>MGALFGKDTGPNTAGTLVPDTNSPLLPEEHRRGQRQTLLLGESGSNAWRFPCSSTTSEGMVATPSKLELLVQATVLQVPLLACKAHNGHQVNPHGLSSLRLQAQEAGTERAASDGKRALRHRSALEITPYQRQPSLGPLSTLSRSTLIIHHQVQKKKQTVQVPSSFLGLPEWLLALRAT</sequence>
<feature type="compositionally biased region" description="Polar residues" evidence="1">
    <location>
        <begin position="10"/>
        <end position="24"/>
    </location>
</feature>
<dbReference type="Proteomes" id="UP001642464">
    <property type="component" value="Unassembled WGS sequence"/>
</dbReference>
<feature type="region of interest" description="Disordered" evidence="1">
    <location>
        <begin position="1"/>
        <end position="32"/>
    </location>
</feature>
<evidence type="ECO:0000313" key="2">
    <source>
        <dbReference type="EMBL" id="CAK9011960.1"/>
    </source>
</evidence>
<reference evidence="2 3" key="1">
    <citation type="submission" date="2024-02" db="EMBL/GenBank/DDBJ databases">
        <authorList>
            <person name="Chen Y."/>
            <person name="Shah S."/>
            <person name="Dougan E. K."/>
            <person name="Thang M."/>
            <person name="Chan C."/>
        </authorList>
    </citation>
    <scope>NUCLEOTIDE SEQUENCE [LARGE SCALE GENOMIC DNA]</scope>
</reference>
<comment type="caution">
    <text evidence="2">The sequence shown here is derived from an EMBL/GenBank/DDBJ whole genome shotgun (WGS) entry which is preliminary data.</text>
</comment>
<keyword evidence="3" id="KW-1185">Reference proteome</keyword>
<name>A0ABP0JCE0_9DINO</name>
<evidence type="ECO:0000313" key="3">
    <source>
        <dbReference type="Proteomes" id="UP001642464"/>
    </source>
</evidence>
<evidence type="ECO:0000256" key="1">
    <source>
        <dbReference type="SAM" id="MobiDB-lite"/>
    </source>
</evidence>
<protein>
    <submittedName>
        <fullName evidence="2">Uncharacterized protein</fullName>
    </submittedName>
</protein>
<proteinExistence type="predicted"/>
<organism evidence="2 3">
    <name type="scientific">Durusdinium trenchii</name>
    <dbReference type="NCBI Taxonomy" id="1381693"/>
    <lineage>
        <taxon>Eukaryota</taxon>
        <taxon>Sar</taxon>
        <taxon>Alveolata</taxon>
        <taxon>Dinophyceae</taxon>
        <taxon>Suessiales</taxon>
        <taxon>Symbiodiniaceae</taxon>
        <taxon>Durusdinium</taxon>
    </lineage>
</organism>